<dbReference type="SUPFAM" id="SSF48452">
    <property type="entry name" value="TPR-like"/>
    <property type="match status" value="1"/>
</dbReference>
<dbReference type="AlphaFoldDB" id="A0A4Q5M202"/>
<keyword evidence="2" id="KW-1185">Reference proteome</keyword>
<dbReference type="InterPro" id="IPR041662">
    <property type="entry name" value="SusD-like_2"/>
</dbReference>
<gene>
    <name evidence="1" type="ORF">EWM59_07265</name>
</gene>
<dbReference type="Gene3D" id="1.25.40.390">
    <property type="match status" value="2"/>
</dbReference>
<evidence type="ECO:0000313" key="1">
    <source>
        <dbReference type="EMBL" id="RYU96304.1"/>
    </source>
</evidence>
<dbReference type="InterPro" id="IPR024302">
    <property type="entry name" value="SusD-like"/>
</dbReference>
<proteinExistence type="predicted"/>
<dbReference type="RefSeq" id="WP_130020285.1">
    <property type="nucleotide sequence ID" value="NZ_SEWF01000008.1"/>
</dbReference>
<reference evidence="1 2" key="1">
    <citation type="submission" date="2019-02" db="EMBL/GenBank/DDBJ databases">
        <title>Bacterial novel species Emticicia sp. 17J42-9 isolated from soil.</title>
        <authorList>
            <person name="Jung H.-Y."/>
        </authorList>
    </citation>
    <scope>NUCLEOTIDE SEQUENCE [LARGE SCALE GENOMIC DNA]</scope>
    <source>
        <strain evidence="1 2">17J42-9</strain>
    </source>
</reference>
<dbReference type="Pfam" id="PF12771">
    <property type="entry name" value="SusD-like_2"/>
    <property type="match status" value="1"/>
</dbReference>
<dbReference type="InterPro" id="IPR011990">
    <property type="entry name" value="TPR-like_helical_dom_sf"/>
</dbReference>
<dbReference type="Pfam" id="PF12741">
    <property type="entry name" value="SusD-like"/>
    <property type="match status" value="1"/>
</dbReference>
<keyword evidence="1" id="KW-0449">Lipoprotein</keyword>
<comment type="caution">
    <text evidence="1">The sequence shown here is derived from an EMBL/GenBank/DDBJ whole genome shotgun (WGS) entry which is preliminary data.</text>
</comment>
<sequence>MKLKNISKLLLTTSVVSLISSCDMTDLDINKDLNRPSVAAVKLLLPTAESAAVNAITSLSENSMGFAGLLSSADNYDLNNQSYNGTWNNFYRDMNNVEAIINASANSPHYLGIAQTLKALAMGNFVDMFGDAPYSEAWKGNAETAIITPKFDKDSEIYESLIKLCDQAVANLSKTSPVSVATEGGDFLYKGSIPRWIKLAKTVKIKLLLTSRKGRAAGDTELKAALAAGGYITDPADDFIFRFSTASAPEGRHPWFRSAYLADNGFSYPSHQLMSEMIFNKDPRLDFYFYRQTERILDPSNPTDRGTIPYGGSYLVLKPAFWERWNQVFGKPTKADSNYVAGFFGRDRGDNTGVPQDGALRTAPGAYPAGGLYGGRSVAARALTGGRGAGNGIWPLLTSNNVKFYQIESILDGGGDGNARSIFEAAIREHIKRVVDLGLSVDAANAKAPASTDIDAYVESQLKLFDAAPSNSAKLNVVMKQMWYSSWGQGIEIWNALRRTGYPSTINNPIIRPARQFALRLPYPSQEGSLNTNASSKLTDVIFDRDPVFWDKVKLKWEF</sequence>
<evidence type="ECO:0000313" key="2">
    <source>
        <dbReference type="Proteomes" id="UP000293162"/>
    </source>
</evidence>
<accession>A0A4Q5M202</accession>
<organism evidence="1 2">
    <name type="scientific">Emticicia agri</name>
    <dbReference type="NCBI Taxonomy" id="2492393"/>
    <lineage>
        <taxon>Bacteria</taxon>
        <taxon>Pseudomonadati</taxon>
        <taxon>Bacteroidota</taxon>
        <taxon>Cytophagia</taxon>
        <taxon>Cytophagales</taxon>
        <taxon>Leadbetterellaceae</taxon>
        <taxon>Emticicia</taxon>
    </lineage>
</organism>
<dbReference type="PROSITE" id="PS51257">
    <property type="entry name" value="PROKAR_LIPOPROTEIN"/>
    <property type="match status" value="1"/>
</dbReference>
<dbReference type="OrthoDB" id="973072at2"/>
<dbReference type="Proteomes" id="UP000293162">
    <property type="component" value="Unassembled WGS sequence"/>
</dbReference>
<name>A0A4Q5M202_9BACT</name>
<protein>
    <submittedName>
        <fullName evidence="1">SusD/RagB family nutrient-binding outer membrane lipoprotein</fullName>
    </submittedName>
</protein>
<dbReference type="EMBL" id="SEWF01000008">
    <property type="protein sequence ID" value="RYU96304.1"/>
    <property type="molecule type" value="Genomic_DNA"/>
</dbReference>